<reference evidence="1" key="1">
    <citation type="journal article" date="2023" name="Mol. Phylogenet. Evol.">
        <title>Genome-scale phylogeny and comparative genomics of the fungal order Sordariales.</title>
        <authorList>
            <person name="Hensen N."/>
            <person name="Bonometti L."/>
            <person name="Westerberg I."/>
            <person name="Brannstrom I.O."/>
            <person name="Guillou S."/>
            <person name="Cros-Aarteil S."/>
            <person name="Calhoun S."/>
            <person name="Haridas S."/>
            <person name="Kuo A."/>
            <person name="Mondo S."/>
            <person name="Pangilinan J."/>
            <person name="Riley R."/>
            <person name="LaButti K."/>
            <person name="Andreopoulos B."/>
            <person name="Lipzen A."/>
            <person name="Chen C."/>
            <person name="Yan M."/>
            <person name="Daum C."/>
            <person name="Ng V."/>
            <person name="Clum A."/>
            <person name="Steindorff A."/>
            <person name="Ohm R.A."/>
            <person name="Martin F."/>
            <person name="Silar P."/>
            <person name="Natvig D.O."/>
            <person name="Lalanne C."/>
            <person name="Gautier V."/>
            <person name="Ament-Velasquez S.L."/>
            <person name="Kruys A."/>
            <person name="Hutchinson M.I."/>
            <person name="Powell A.J."/>
            <person name="Barry K."/>
            <person name="Miller A.N."/>
            <person name="Grigoriev I.V."/>
            <person name="Debuchy R."/>
            <person name="Gladieux P."/>
            <person name="Hiltunen Thoren M."/>
            <person name="Johannesson H."/>
        </authorList>
    </citation>
    <scope>NUCLEOTIDE SEQUENCE</scope>
    <source>
        <strain evidence="1">CBS 757.83</strain>
    </source>
</reference>
<organism evidence="1 2">
    <name type="scientific">Parathielavia hyrcaniae</name>
    <dbReference type="NCBI Taxonomy" id="113614"/>
    <lineage>
        <taxon>Eukaryota</taxon>
        <taxon>Fungi</taxon>
        <taxon>Dikarya</taxon>
        <taxon>Ascomycota</taxon>
        <taxon>Pezizomycotina</taxon>
        <taxon>Sordariomycetes</taxon>
        <taxon>Sordariomycetidae</taxon>
        <taxon>Sordariales</taxon>
        <taxon>Chaetomiaceae</taxon>
        <taxon>Parathielavia</taxon>
    </lineage>
</organism>
<comment type="caution">
    <text evidence="1">The sequence shown here is derived from an EMBL/GenBank/DDBJ whole genome shotgun (WGS) entry which is preliminary data.</text>
</comment>
<keyword evidence="2" id="KW-1185">Reference proteome</keyword>
<evidence type="ECO:0000313" key="1">
    <source>
        <dbReference type="EMBL" id="KAK4103670.1"/>
    </source>
</evidence>
<proteinExistence type="predicted"/>
<protein>
    <submittedName>
        <fullName evidence="1">Uncharacterized protein</fullName>
    </submittedName>
</protein>
<name>A0AAN6Q8G7_9PEZI</name>
<dbReference type="Proteomes" id="UP001305647">
    <property type="component" value="Unassembled WGS sequence"/>
</dbReference>
<reference evidence="1" key="2">
    <citation type="submission" date="2023-05" db="EMBL/GenBank/DDBJ databases">
        <authorList>
            <consortium name="Lawrence Berkeley National Laboratory"/>
            <person name="Steindorff A."/>
            <person name="Hensen N."/>
            <person name="Bonometti L."/>
            <person name="Westerberg I."/>
            <person name="Brannstrom I.O."/>
            <person name="Guillou S."/>
            <person name="Cros-Aarteil S."/>
            <person name="Calhoun S."/>
            <person name="Haridas S."/>
            <person name="Kuo A."/>
            <person name="Mondo S."/>
            <person name="Pangilinan J."/>
            <person name="Riley R."/>
            <person name="Labutti K."/>
            <person name="Andreopoulos B."/>
            <person name="Lipzen A."/>
            <person name="Chen C."/>
            <person name="Yanf M."/>
            <person name="Daum C."/>
            <person name="Ng V."/>
            <person name="Clum A."/>
            <person name="Ohm R."/>
            <person name="Martin F."/>
            <person name="Silar P."/>
            <person name="Natvig D."/>
            <person name="Lalanne C."/>
            <person name="Gautier V."/>
            <person name="Ament-Velasquez S.L."/>
            <person name="Kruys A."/>
            <person name="Hutchinson M.I."/>
            <person name="Powell A.J."/>
            <person name="Barry K."/>
            <person name="Miller A.N."/>
            <person name="Grigoriev I.V."/>
            <person name="Debuchy R."/>
            <person name="Gladieux P."/>
            <person name="Thoren M.H."/>
            <person name="Johannesson H."/>
        </authorList>
    </citation>
    <scope>NUCLEOTIDE SEQUENCE</scope>
    <source>
        <strain evidence="1">CBS 757.83</strain>
    </source>
</reference>
<evidence type="ECO:0000313" key="2">
    <source>
        <dbReference type="Proteomes" id="UP001305647"/>
    </source>
</evidence>
<sequence>MSLITTLSFLSPDSCVPGYRDIGSLGKDAPKQPDSYIGGSEGLCTPTPAKTLTLLGDGWLVTRLIRAESHPYPTAGFCRLMNDRSTIQQPLDHRRCAFGRPVYPNALGLVMLLLSIGGGQSDRLPPG</sequence>
<dbReference type="AlphaFoldDB" id="A0AAN6Q8G7"/>
<gene>
    <name evidence="1" type="ORF">N658DRAFT_283695</name>
</gene>
<accession>A0AAN6Q8G7</accession>
<dbReference type="EMBL" id="MU863628">
    <property type="protein sequence ID" value="KAK4103670.1"/>
    <property type="molecule type" value="Genomic_DNA"/>
</dbReference>